<feature type="region of interest" description="Disordered" evidence="1">
    <location>
        <begin position="47"/>
        <end position="85"/>
    </location>
</feature>
<feature type="compositionally biased region" description="Low complexity" evidence="1">
    <location>
        <begin position="113"/>
        <end position="122"/>
    </location>
</feature>
<keyword evidence="3" id="KW-1185">Reference proteome</keyword>
<proteinExistence type="predicted"/>
<feature type="compositionally biased region" description="Polar residues" evidence="1">
    <location>
        <begin position="168"/>
        <end position="185"/>
    </location>
</feature>
<feature type="region of interest" description="Disordered" evidence="1">
    <location>
        <begin position="358"/>
        <end position="422"/>
    </location>
</feature>
<evidence type="ECO:0000313" key="3">
    <source>
        <dbReference type="Proteomes" id="UP001431783"/>
    </source>
</evidence>
<protein>
    <submittedName>
        <fullName evidence="2">Uncharacterized protein</fullName>
    </submittedName>
</protein>
<feature type="compositionally biased region" description="Acidic residues" evidence="1">
    <location>
        <begin position="307"/>
        <end position="324"/>
    </location>
</feature>
<feature type="compositionally biased region" description="Basic and acidic residues" evidence="1">
    <location>
        <begin position="291"/>
        <end position="306"/>
    </location>
</feature>
<feature type="compositionally biased region" description="Low complexity" evidence="1">
    <location>
        <begin position="134"/>
        <end position="151"/>
    </location>
</feature>
<comment type="caution">
    <text evidence="2">The sequence shown here is derived from an EMBL/GenBank/DDBJ whole genome shotgun (WGS) entry which is preliminary data.</text>
</comment>
<gene>
    <name evidence="2" type="ORF">WA026_018479</name>
</gene>
<evidence type="ECO:0000313" key="2">
    <source>
        <dbReference type="EMBL" id="KAK9886827.1"/>
    </source>
</evidence>
<accession>A0AAW1UTN6</accession>
<reference evidence="2 3" key="1">
    <citation type="submission" date="2023-03" db="EMBL/GenBank/DDBJ databases">
        <title>Genome insight into feeding habits of ladybird beetles.</title>
        <authorList>
            <person name="Li H.-S."/>
            <person name="Huang Y.-H."/>
            <person name="Pang H."/>
        </authorList>
    </citation>
    <scope>NUCLEOTIDE SEQUENCE [LARGE SCALE GENOMIC DNA]</scope>
    <source>
        <strain evidence="2">SYSU_2023b</strain>
        <tissue evidence="2">Whole body</tissue>
    </source>
</reference>
<dbReference type="AlphaFoldDB" id="A0AAW1UTN6"/>
<evidence type="ECO:0000256" key="1">
    <source>
        <dbReference type="SAM" id="MobiDB-lite"/>
    </source>
</evidence>
<feature type="region of interest" description="Disordered" evidence="1">
    <location>
        <begin position="291"/>
        <end position="325"/>
    </location>
</feature>
<dbReference type="Proteomes" id="UP001431783">
    <property type="component" value="Unassembled WGS sequence"/>
</dbReference>
<feature type="compositionally biased region" description="Polar residues" evidence="1">
    <location>
        <begin position="65"/>
        <end position="85"/>
    </location>
</feature>
<feature type="compositionally biased region" description="Low complexity" evidence="1">
    <location>
        <begin position="368"/>
        <end position="383"/>
    </location>
</feature>
<dbReference type="EMBL" id="JARQZJ010000102">
    <property type="protein sequence ID" value="KAK9886827.1"/>
    <property type="molecule type" value="Genomic_DNA"/>
</dbReference>
<sequence length="422" mass="47460">MEIKHIRDIRELYYRKLEKVVQMQLELTSVKQQWEFKQCGRKRDIPSKTRFSRTFIKKNERRKNAQSTTPTSPEHSLTSPDSPQICQSKQILRPPVFTCLNKDSFNEDFSVAQTSSSSQTTTIKSRKRHHRTNSGSPRNSACSRSSSYKSSTLIDAGTQTDYMDFSETDMSPISQHSSVGQSSKASMPRRVILEQQFANNDEEEGANGNGKVQLHYMLQPVNPGIPIFTRCSSISLDPEDNGNCNPDEIRYSDEDNLETLARKVSALKNGNLFMDINRSAENGNVTEHFGGDIARKRTSSETRDVLDSTEDAANEDSYTDEEGETYNHTLKRKSLTRRPIYPGRRSGRYKSALQFQKQQLASDEGNTSEYSVSPSSKSSTLESINVRRPSSGSLKRPIDGSDVTSESDSEENMTVVTQVPCA</sequence>
<feature type="region of interest" description="Disordered" evidence="1">
    <location>
        <begin position="111"/>
        <end position="187"/>
    </location>
</feature>
<feature type="compositionally biased region" description="Polar residues" evidence="1">
    <location>
        <begin position="412"/>
        <end position="422"/>
    </location>
</feature>
<name>A0AAW1UTN6_9CUCU</name>
<organism evidence="2 3">
    <name type="scientific">Henosepilachna vigintioctopunctata</name>
    <dbReference type="NCBI Taxonomy" id="420089"/>
    <lineage>
        <taxon>Eukaryota</taxon>
        <taxon>Metazoa</taxon>
        <taxon>Ecdysozoa</taxon>
        <taxon>Arthropoda</taxon>
        <taxon>Hexapoda</taxon>
        <taxon>Insecta</taxon>
        <taxon>Pterygota</taxon>
        <taxon>Neoptera</taxon>
        <taxon>Endopterygota</taxon>
        <taxon>Coleoptera</taxon>
        <taxon>Polyphaga</taxon>
        <taxon>Cucujiformia</taxon>
        <taxon>Coccinelloidea</taxon>
        <taxon>Coccinellidae</taxon>
        <taxon>Epilachninae</taxon>
        <taxon>Epilachnini</taxon>
        <taxon>Henosepilachna</taxon>
    </lineage>
</organism>
<feature type="compositionally biased region" description="Polar residues" evidence="1">
    <location>
        <begin position="358"/>
        <end position="367"/>
    </location>
</feature>